<dbReference type="PANTHER" id="PTHR36439:SF1">
    <property type="entry name" value="DUF1697 DOMAIN-CONTAINING PROTEIN"/>
    <property type="match status" value="1"/>
</dbReference>
<organism evidence="1 2">
    <name type="scientific">Nostocoides australiense Ben110</name>
    <dbReference type="NCBI Taxonomy" id="1193182"/>
    <lineage>
        <taxon>Bacteria</taxon>
        <taxon>Bacillati</taxon>
        <taxon>Actinomycetota</taxon>
        <taxon>Actinomycetes</taxon>
        <taxon>Micrococcales</taxon>
        <taxon>Intrasporangiaceae</taxon>
        <taxon>Nostocoides</taxon>
    </lineage>
</organism>
<protein>
    <recommendedName>
        <fullName evidence="3">DUF1697 domain-containing protein</fullName>
    </recommendedName>
</protein>
<dbReference type="SUPFAM" id="SSF160379">
    <property type="entry name" value="SP0830-like"/>
    <property type="match status" value="1"/>
</dbReference>
<reference evidence="1 2" key="1">
    <citation type="journal article" date="2013" name="ISME J.">
        <title>A metabolic model for members of the genus Tetrasphaera involved in enhanced biological phosphorus removal.</title>
        <authorList>
            <person name="Kristiansen R."/>
            <person name="Nguyen H.T.T."/>
            <person name="Saunders A.M."/>
            <person name="Nielsen J.L."/>
            <person name="Wimmer R."/>
            <person name="Le V.Q."/>
            <person name="McIlroy S.J."/>
            <person name="Petrovski S."/>
            <person name="Seviour R.J."/>
            <person name="Calteau A."/>
            <person name="Nielsen K.L."/>
            <person name="Nielsen P.H."/>
        </authorList>
    </citation>
    <scope>NUCLEOTIDE SEQUENCE [LARGE SCALE GENOMIC DNA]</scope>
    <source>
        <strain evidence="1 2">Ben110</strain>
    </source>
</reference>
<sequence>MTTRIAFLRAVNVGKRRVTSDQLRAVCEDLGYADVGTYINSGNAHFETTGSRASIEQAMGEALEKELGFECTTFVRTLTELKKALSAKPFDVADGDTYFITFLKDPPTAAQKSALEGLSGDIDTLVVLGRDVHWRMHGTSMESALTKRHWEKILGPLSSTSRNTTMLTKLAARLG</sequence>
<comment type="caution">
    <text evidence="1">The sequence shown here is derived from an EMBL/GenBank/DDBJ whole genome shotgun (WGS) entry which is preliminary data.</text>
</comment>
<dbReference type="STRING" id="1193182.BN11_4280012"/>
<dbReference type="InterPro" id="IPR012545">
    <property type="entry name" value="DUF1697"/>
</dbReference>
<dbReference type="EMBL" id="CAJA01000366">
    <property type="protein sequence ID" value="CCH74336.1"/>
    <property type="molecule type" value="Genomic_DNA"/>
</dbReference>
<dbReference type="RefSeq" id="WP_048699722.1">
    <property type="nucleotide sequence ID" value="NZ_HG764815.1"/>
</dbReference>
<keyword evidence="2" id="KW-1185">Reference proteome</keyword>
<dbReference type="Gene3D" id="3.30.70.1280">
    <property type="entry name" value="SP0830-like domains"/>
    <property type="match status" value="1"/>
</dbReference>
<gene>
    <name evidence="1" type="ORF">BN11_4280012</name>
</gene>
<evidence type="ECO:0008006" key="3">
    <source>
        <dbReference type="Google" id="ProtNLM"/>
    </source>
</evidence>
<proteinExistence type="predicted"/>
<name>W6JZW5_9MICO</name>
<dbReference type="OrthoDB" id="9806494at2"/>
<dbReference type="Proteomes" id="UP000035763">
    <property type="component" value="Unassembled WGS sequence"/>
</dbReference>
<dbReference type="Pfam" id="PF08002">
    <property type="entry name" value="DUF1697"/>
    <property type="match status" value="1"/>
</dbReference>
<accession>W6JZW5</accession>
<dbReference type="PANTHER" id="PTHR36439">
    <property type="entry name" value="BLL4334 PROTEIN"/>
    <property type="match status" value="1"/>
</dbReference>
<evidence type="ECO:0000313" key="1">
    <source>
        <dbReference type="EMBL" id="CCH74336.1"/>
    </source>
</evidence>
<evidence type="ECO:0000313" key="2">
    <source>
        <dbReference type="Proteomes" id="UP000035763"/>
    </source>
</evidence>
<dbReference type="PIRSF" id="PIRSF008502">
    <property type="entry name" value="UCP008502"/>
    <property type="match status" value="1"/>
</dbReference>
<dbReference type="AlphaFoldDB" id="W6JZW5"/>